<keyword evidence="1 4" id="KW-0238">DNA-binding</keyword>
<dbReference type="CDD" id="cd00086">
    <property type="entry name" value="homeodomain"/>
    <property type="match status" value="1"/>
</dbReference>
<evidence type="ECO:0000313" key="8">
    <source>
        <dbReference type="Proteomes" id="UP001224775"/>
    </source>
</evidence>
<evidence type="ECO:0000256" key="5">
    <source>
        <dbReference type="SAM" id="MobiDB-lite"/>
    </source>
</evidence>
<feature type="region of interest" description="Disordered" evidence="5">
    <location>
        <begin position="169"/>
        <end position="236"/>
    </location>
</feature>
<feature type="compositionally biased region" description="Low complexity" evidence="5">
    <location>
        <begin position="24"/>
        <end position="33"/>
    </location>
</feature>
<evidence type="ECO:0000256" key="3">
    <source>
        <dbReference type="ARBA" id="ARBA00023242"/>
    </source>
</evidence>
<dbReference type="Proteomes" id="UP001224775">
    <property type="component" value="Unassembled WGS sequence"/>
</dbReference>
<evidence type="ECO:0000256" key="4">
    <source>
        <dbReference type="PROSITE-ProRule" id="PRU00108"/>
    </source>
</evidence>
<name>A0AAD8Y109_9STRA</name>
<dbReference type="InterPro" id="IPR009057">
    <property type="entry name" value="Homeodomain-like_sf"/>
</dbReference>
<dbReference type="InterPro" id="IPR008422">
    <property type="entry name" value="KN_HD"/>
</dbReference>
<comment type="subcellular location">
    <subcellularLocation>
        <location evidence="4">Nucleus</location>
    </subcellularLocation>
</comment>
<keyword evidence="3 4" id="KW-0539">Nucleus</keyword>
<feature type="domain" description="Homeobox" evidence="6">
    <location>
        <begin position="76"/>
        <end position="141"/>
    </location>
</feature>
<feature type="compositionally biased region" description="Low complexity" evidence="5">
    <location>
        <begin position="60"/>
        <end position="77"/>
    </location>
</feature>
<dbReference type="SUPFAM" id="SSF46689">
    <property type="entry name" value="Homeodomain-like"/>
    <property type="match status" value="1"/>
</dbReference>
<dbReference type="InterPro" id="IPR050224">
    <property type="entry name" value="TALE_homeobox"/>
</dbReference>
<dbReference type="Pfam" id="PF05920">
    <property type="entry name" value="Homeobox_KN"/>
    <property type="match status" value="1"/>
</dbReference>
<proteinExistence type="predicted"/>
<dbReference type="InterPro" id="IPR001356">
    <property type="entry name" value="HD"/>
</dbReference>
<organism evidence="7 8">
    <name type="scientific">Skeletonema marinoi</name>
    <dbReference type="NCBI Taxonomy" id="267567"/>
    <lineage>
        <taxon>Eukaryota</taxon>
        <taxon>Sar</taxon>
        <taxon>Stramenopiles</taxon>
        <taxon>Ochrophyta</taxon>
        <taxon>Bacillariophyta</taxon>
        <taxon>Coscinodiscophyceae</taxon>
        <taxon>Thalassiosirophycidae</taxon>
        <taxon>Thalassiosirales</taxon>
        <taxon>Skeletonemataceae</taxon>
        <taxon>Skeletonema</taxon>
        <taxon>Skeletonema marinoi-dohrnii complex</taxon>
    </lineage>
</organism>
<reference evidence="7" key="1">
    <citation type="submission" date="2023-06" db="EMBL/GenBank/DDBJ databases">
        <title>Survivors Of The Sea: Transcriptome response of Skeletonema marinoi to long-term dormancy.</title>
        <authorList>
            <person name="Pinder M.I.M."/>
            <person name="Kourtchenko O."/>
            <person name="Robertson E.K."/>
            <person name="Larsson T."/>
            <person name="Maumus F."/>
            <person name="Osuna-Cruz C.M."/>
            <person name="Vancaester E."/>
            <person name="Stenow R."/>
            <person name="Vandepoele K."/>
            <person name="Ploug H."/>
            <person name="Bruchert V."/>
            <person name="Godhe A."/>
            <person name="Topel M."/>
        </authorList>
    </citation>
    <scope>NUCLEOTIDE SEQUENCE</scope>
    <source>
        <strain evidence="7">R05AC</strain>
    </source>
</reference>
<dbReference type="GO" id="GO:0005634">
    <property type="term" value="C:nucleus"/>
    <property type="evidence" value="ECO:0007669"/>
    <property type="project" value="UniProtKB-SubCell"/>
</dbReference>
<dbReference type="PROSITE" id="PS50071">
    <property type="entry name" value="HOMEOBOX_2"/>
    <property type="match status" value="1"/>
</dbReference>
<dbReference type="AlphaFoldDB" id="A0AAD8Y109"/>
<accession>A0AAD8Y109</accession>
<feature type="region of interest" description="Disordered" evidence="5">
    <location>
        <begin position="1"/>
        <end position="81"/>
    </location>
</feature>
<evidence type="ECO:0000256" key="2">
    <source>
        <dbReference type="ARBA" id="ARBA00023155"/>
    </source>
</evidence>
<feature type="compositionally biased region" description="Basic residues" evidence="5">
    <location>
        <begin position="215"/>
        <end position="227"/>
    </location>
</feature>
<dbReference type="Gene3D" id="1.10.10.60">
    <property type="entry name" value="Homeodomain-like"/>
    <property type="match status" value="1"/>
</dbReference>
<keyword evidence="2 4" id="KW-0371">Homeobox</keyword>
<gene>
    <name evidence="7" type="ORF">QTG54_011718</name>
</gene>
<feature type="compositionally biased region" description="Basic and acidic residues" evidence="5">
    <location>
        <begin position="34"/>
        <end position="46"/>
    </location>
</feature>
<sequence length="419" mass="45244">MGTENASSGGKGAPSPRLRRKSAKAAARLVSAVAKEEVTVPEERPAPVKRSYARSQSAPAKSSTRVASASVSSSGSHANKKKTALSQYAVQYLKNWMLSPAHIEHPYPTEDEKVKIMKTTGIEIKQLTNWFVNNRKRYWKPKVEEYKRRSSESNLTVKQIAAKEWTGFDDNSDNNAIVSDEGTDTEKSQPKKKKQRISSKSGGGGATISPVSTPKAKKNHREAKLKQGKALPSMPALTPGIATAKSHATVKAVNAMRYVGDTSSSDEDLEEDAATIFSSSTMESKVIDTSSNDAAIEETANLAPLPMEWTNGVCGCVADPLSYKISHNGEPCALCAACRDWNAGEFCPWDLTGLIGNMQSEVLGTSDSMDMTDVPAPVERTVSTGEIDLDAKMTASPSTSTFETPQDTSNETWEIADTW</sequence>
<evidence type="ECO:0000259" key="6">
    <source>
        <dbReference type="PROSITE" id="PS50071"/>
    </source>
</evidence>
<dbReference type="SMART" id="SM00389">
    <property type="entry name" value="HOX"/>
    <property type="match status" value="1"/>
</dbReference>
<dbReference type="EMBL" id="JATAAI010000025">
    <property type="protein sequence ID" value="KAK1737432.1"/>
    <property type="molecule type" value="Genomic_DNA"/>
</dbReference>
<dbReference type="GO" id="GO:0006355">
    <property type="term" value="P:regulation of DNA-templated transcription"/>
    <property type="evidence" value="ECO:0007669"/>
    <property type="project" value="InterPro"/>
</dbReference>
<keyword evidence="8" id="KW-1185">Reference proteome</keyword>
<feature type="DNA-binding region" description="Homeobox" evidence="4">
    <location>
        <begin position="78"/>
        <end position="142"/>
    </location>
</feature>
<evidence type="ECO:0000313" key="7">
    <source>
        <dbReference type="EMBL" id="KAK1737432.1"/>
    </source>
</evidence>
<protein>
    <submittedName>
        <fullName evidence="7">Homeobox domain-containing protein</fullName>
    </submittedName>
</protein>
<comment type="caution">
    <text evidence="7">The sequence shown here is derived from an EMBL/GenBank/DDBJ whole genome shotgun (WGS) entry which is preliminary data.</text>
</comment>
<evidence type="ECO:0000256" key="1">
    <source>
        <dbReference type="ARBA" id="ARBA00023125"/>
    </source>
</evidence>
<dbReference type="PANTHER" id="PTHR11850">
    <property type="entry name" value="HOMEOBOX PROTEIN TRANSCRIPTION FACTORS"/>
    <property type="match status" value="1"/>
</dbReference>
<dbReference type="GO" id="GO:0003677">
    <property type="term" value="F:DNA binding"/>
    <property type="evidence" value="ECO:0007669"/>
    <property type="project" value="UniProtKB-UniRule"/>
</dbReference>